<accession>A0A1C4DGW2</accession>
<sequence>MEVFEKIAVDIKEKISNMVPEGEVDVDFMVVDDDTIRFIVAFSQGLYEQKINKLDIHIKTLS</sequence>
<reference evidence="2" key="1">
    <citation type="submission" date="2016-08" db="EMBL/GenBank/DDBJ databases">
        <authorList>
            <person name="Varghese N."/>
            <person name="Submissions Spin"/>
        </authorList>
    </citation>
    <scope>NUCLEOTIDE SEQUENCE [LARGE SCALE GENOMIC DNA]</scope>
    <source>
        <strain evidence="2">REICA_082</strain>
    </source>
</reference>
<keyword evidence="2" id="KW-1185">Reference proteome</keyword>
<gene>
    <name evidence="1" type="ORF">GA0061071_11262</name>
</gene>
<organism evidence="1 2">
    <name type="scientific">Kosakonia oryzendophytica</name>
    <dbReference type="NCBI Taxonomy" id="1005665"/>
    <lineage>
        <taxon>Bacteria</taxon>
        <taxon>Pseudomonadati</taxon>
        <taxon>Pseudomonadota</taxon>
        <taxon>Gammaproteobacteria</taxon>
        <taxon>Enterobacterales</taxon>
        <taxon>Enterobacteriaceae</taxon>
        <taxon>Kosakonia</taxon>
    </lineage>
</organism>
<protein>
    <submittedName>
        <fullName evidence="1">Uncharacterized protein</fullName>
    </submittedName>
</protein>
<dbReference type="Proteomes" id="UP000198975">
    <property type="component" value="Unassembled WGS sequence"/>
</dbReference>
<dbReference type="EMBL" id="FMAY01000012">
    <property type="protein sequence ID" value="SCC30508.1"/>
    <property type="molecule type" value="Genomic_DNA"/>
</dbReference>
<evidence type="ECO:0000313" key="2">
    <source>
        <dbReference type="Proteomes" id="UP000198975"/>
    </source>
</evidence>
<evidence type="ECO:0000313" key="1">
    <source>
        <dbReference type="EMBL" id="SCC30508.1"/>
    </source>
</evidence>
<proteinExistence type="predicted"/>
<dbReference type="AlphaFoldDB" id="A0A1C4DGW2"/>
<name>A0A1C4DGW2_9ENTR</name>